<dbReference type="InterPro" id="IPR021109">
    <property type="entry name" value="Peptidase_aspartic_dom_sf"/>
</dbReference>
<dbReference type="Proteomes" id="UP001239680">
    <property type="component" value="Unassembled WGS sequence"/>
</dbReference>
<reference evidence="2 3" key="1">
    <citation type="submission" date="2023-08" db="EMBL/GenBank/DDBJ databases">
        <title>Characterization of two Paracoccaceae strains isolated from Phycosphere and proposal of Xinfangfangia lacusdiani sp. nov.</title>
        <authorList>
            <person name="Deng Y."/>
            <person name="Zhang Y.Q."/>
        </authorList>
    </citation>
    <scope>NUCLEOTIDE SEQUENCE [LARGE SCALE GENOMIC DNA]</scope>
    <source>
        <strain evidence="2 3">CPCC 101601</strain>
    </source>
</reference>
<organism evidence="2 3">
    <name type="scientific">Pseudogemmobacter lacusdianii</name>
    <dbReference type="NCBI Taxonomy" id="3069608"/>
    <lineage>
        <taxon>Bacteria</taxon>
        <taxon>Pseudomonadati</taxon>
        <taxon>Pseudomonadota</taxon>
        <taxon>Alphaproteobacteria</taxon>
        <taxon>Rhodobacterales</taxon>
        <taxon>Paracoccaceae</taxon>
        <taxon>Pseudogemmobacter</taxon>
    </lineage>
</organism>
<evidence type="ECO:0000256" key="1">
    <source>
        <dbReference type="SAM" id="Phobius"/>
    </source>
</evidence>
<keyword evidence="3" id="KW-1185">Reference proteome</keyword>
<protein>
    <submittedName>
        <fullName evidence="2">TIGR02281 family clan AA aspartic protease</fullName>
        <ecNumber evidence="2">3.4.23.-</ecNumber>
    </submittedName>
</protein>
<evidence type="ECO:0000313" key="3">
    <source>
        <dbReference type="Proteomes" id="UP001239680"/>
    </source>
</evidence>
<dbReference type="SUPFAM" id="SSF50630">
    <property type="entry name" value="Acid proteases"/>
    <property type="match status" value="1"/>
</dbReference>
<dbReference type="NCBIfam" id="TIGR02281">
    <property type="entry name" value="clan_AA_DTGA"/>
    <property type="match status" value="1"/>
</dbReference>
<dbReference type="EC" id="3.4.23.-" evidence="2"/>
<dbReference type="CDD" id="cd05483">
    <property type="entry name" value="retropepsin_like_bacteria"/>
    <property type="match status" value="1"/>
</dbReference>
<accession>A0ABU0VV36</accession>
<keyword evidence="1" id="KW-0812">Transmembrane</keyword>
<dbReference type="GO" id="GO:0008233">
    <property type="term" value="F:peptidase activity"/>
    <property type="evidence" value="ECO:0007669"/>
    <property type="project" value="UniProtKB-KW"/>
</dbReference>
<feature type="transmembrane region" description="Helical" evidence="1">
    <location>
        <begin position="37"/>
        <end position="55"/>
    </location>
</feature>
<feature type="transmembrane region" description="Helical" evidence="1">
    <location>
        <begin position="6"/>
        <end position="25"/>
    </location>
</feature>
<keyword evidence="2" id="KW-0378">Hydrolase</keyword>
<dbReference type="RefSeq" id="WP_306679288.1">
    <property type="nucleotide sequence ID" value="NZ_JAVDBT010000003.1"/>
</dbReference>
<evidence type="ECO:0000313" key="2">
    <source>
        <dbReference type="EMBL" id="MDQ2065602.1"/>
    </source>
</evidence>
<sequence>MDGDSIARLGYLALLLAAVGGWVIVEYRSRMGQALRVAAAWGLIILGLMAAYGLWNDIRGPERPQAQVTTENGKVELKRGADGHYYATLRINGHDIFFMADTGASMMVLTQRDAQALGFDPEDLLYLGQASTANGTVRTAHVTLDEVTLGPFTDPNVSAWVNEGALDISLLGMEYLGRFRIEITGDRMILSR</sequence>
<keyword evidence="2" id="KW-0645">Protease</keyword>
<dbReference type="GO" id="GO:0006508">
    <property type="term" value="P:proteolysis"/>
    <property type="evidence" value="ECO:0007669"/>
    <property type="project" value="UniProtKB-KW"/>
</dbReference>
<dbReference type="InterPro" id="IPR011969">
    <property type="entry name" value="Clan_AA_Asp_peptidase_C"/>
</dbReference>
<proteinExistence type="predicted"/>
<keyword evidence="1" id="KW-0472">Membrane</keyword>
<dbReference type="InterPro" id="IPR034122">
    <property type="entry name" value="Retropepsin-like_bacterial"/>
</dbReference>
<dbReference type="Pfam" id="PF13975">
    <property type="entry name" value="gag-asp_proteas"/>
    <property type="match status" value="1"/>
</dbReference>
<dbReference type="Gene3D" id="2.40.70.10">
    <property type="entry name" value="Acid Proteases"/>
    <property type="match status" value="1"/>
</dbReference>
<keyword evidence="1" id="KW-1133">Transmembrane helix</keyword>
<dbReference type="EMBL" id="JAVDBT010000003">
    <property type="protein sequence ID" value="MDQ2065602.1"/>
    <property type="molecule type" value="Genomic_DNA"/>
</dbReference>
<name>A0ABU0VV36_9RHOB</name>
<gene>
    <name evidence="2" type="ORF">Q9295_04400</name>
</gene>
<comment type="caution">
    <text evidence="2">The sequence shown here is derived from an EMBL/GenBank/DDBJ whole genome shotgun (WGS) entry which is preliminary data.</text>
</comment>